<evidence type="ECO:0000256" key="3">
    <source>
        <dbReference type="ARBA" id="ARBA00022771"/>
    </source>
</evidence>
<sequence length="321" mass="32420">MDAEVFGMAGVPEGAVPGAPPPEEEEPTAQPLTAAPLPPAPLPPPGSQMPGTLAQGVLMQSPPHYMVLSMHPVNIQQPIPGAPPFVPAAFPGMLPHFMRPPPGMGPPPGFQVPGMPPQAASGSGPFQQQRPPLFPGGAGPPAQGHPVFPIGQAAGPAAIANISSKPAPQPQPLFPVGQCTASGAAFAQGHLPKALAGAQPELQPRTDLPAGEPAASSASLAPGLAGGPQLGAGPPLQAQPAGDVANLVHATPHPQHIMLSLIAGYGTANGSMHATPARRDAPALDESNPAVIWKAIDVSMEESRAQQPRYQQKLSKAARSA</sequence>
<protein>
    <submittedName>
        <fullName evidence="7">G6667 protein</fullName>
    </submittedName>
</protein>
<evidence type="ECO:0000256" key="4">
    <source>
        <dbReference type="ARBA" id="ARBA00022833"/>
    </source>
</evidence>
<feature type="region of interest" description="Disordered" evidence="6">
    <location>
        <begin position="302"/>
        <end position="321"/>
    </location>
</feature>
<keyword evidence="2" id="KW-0479">Metal-binding</keyword>
<dbReference type="Proteomes" id="UP001497392">
    <property type="component" value="Unassembled WGS sequence"/>
</dbReference>
<evidence type="ECO:0000256" key="1">
    <source>
        <dbReference type="ARBA" id="ARBA00004123"/>
    </source>
</evidence>
<evidence type="ECO:0000313" key="7">
    <source>
        <dbReference type="EMBL" id="CAL5224044.1"/>
    </source>
</evidence>
<name>A0ABP1FYG6_9CHLO</name>
<feature type="region of interest" description="Disordered" evidence="6">
    <location>
        <begin position="1"/>
        <end position="54"/>
    </location>
</feature>
<keyword evidence="4" id="KW-0862">Zinc</keyword>
<proteinExistence type="predicted"/>
<organism evidence="7 8">
    <name type="scientific">Coccomyxa viridis</name>
    <dbReference type="NCBI Taxonomy" id="1274662"/>
    <lineage>
        <taxon>Eukaryota</taxon>
        <taxon>Viridiplantae</taxon>
        <taxon>Chlorophyta</taxon>
        <taxon>core chlorophytes</taxon>
        <taxon>Trebouxiophyceae</taxon>
        <taxon>Trebouxiophyceae incertae sedis</taxon>
        <taxon>Coccomyxaceae</taxon>
        <taxon>Coccomyxa</taxon>
    </lineage>
</organism>
<feature type="region of interest" description="Disordered" evidence="6">
    <location>
        <begin position="203"/>
        <end position="238"/>
    </location>
</feature>
<comment type="subcellular location">
    <subcellularLocation>
        <location evidence="1">Nucleus</location>
    </subcellularLocation>
</comment>
<feature type="compositionally biased region" description="Polar residues" evidence="6">
    <location>
        <begin position="305"/>
        <end position="314"/>
    </location>
</feature>
<evidence type="ECO:0000256" key="5">
    <source>
        <dbReference type="ARBA" id="ARBA00023242"/>
    </source>
</evidence>
<dbReference type="PANTHER" id="PTHR23215:SF0">
    <property type="entry name" value="BUB3-INTERACTING AND GLEBS MOTIF-CONTAINING PROTEIN ZNF207"/>
    <property type="match status" value="1"/>
</dbReference>
<reference evidence="7 8" key="1">
    <citation type="submission" date="2024-06" db="EMBL/GenBank/DDBJ databases">
        <authorList>
            <person name="Kraege A."/>
            <person name="Thomma B."/>
        </authorList>
    </citation>
    <scope>NUCLEOTIDE SEQUENCE [LARGE SCALE GENOMIC DNA]</scope>
</reference>
<keyword evidence="5" id="KW-0539">Nucleus</keyword>
<evidence type="ECO:0000256" key="2">
    <source>
        <dbReference type="ARBA" id="ARBA00022723"/>
    </source>
</evidence>
<evidence type="ECO:0000313" key="8">
    <source>
        <dbReference type="Proteomes" id="UP001497392"/>
    </source>
</evidence>
<keyword evidence="3" id="KW-0863">Zinc-finger</keyword>
<gene>
    <name evidence="7" type="primary">g6667</name>
    <name evidence="7" type="ORF">VP750_LOCUS5703</name>
</gene>
<dbReference type="EMBL" id="CAXHTA020000010">
    <property type="protein sequence ID" value="CAL5224044.1"/>
    <property type="molecule type" value="Genomic_DNA"/>
</dbReference>
<dbReference type="PANTHER" id="PTHR23215">
    <property type="entry name" value="ZINC FINGER PROTEIN 207"/>
    <property type="match status" value="1"/>
</dbReference>
<comment type="caution">
    <text evidence="7">The sequence shown here is derived from an EMBL/GenBank/DDBJ whole genome shotgun (WGS) entry which is preliminary data.</text>
</comment>
<feature type="compositionally biased region" description="Pro residues" evidence="6">
    <location>
        <begin position="36"/>
        <end position="47"/>
    </location>
</feature>
<accession>A0ABP1FYG6</accession>
<keyword evidence="8" id="KW-1185">Reference proteome</keyword>
<evidence type="ECO:0000256" key="6">
    <source>
        <dbReference type="SAM" id="MobiDB-lite"/>
    </source>
</evidence>
<feature type="compositionally biased region" description="Low complexity" evidence="6">
    <location>
        <begin position="208"/>
        <end position="223"/>
    </location>
</feature>